<dbReference type="EMBL" id="JACHMX010000001">
    <property type="protein sequence ID" value="MBB5858213.1"/>
    <property type="molecule type" value="Genomic_DNA"/>
</dbReference>
<reference evidence="1 2" key="1">
    <citation type="submission" date="2020-08" db="EMBL/GenBank/DDBJ databases">
        <title>Sequencing the genomes of 1000 actinobacteria strains.</title>
        <authorList>
            <person name="Klenk H.-P."/>
        </authorList>
    </citation>
    <scope>NUCLEOTIDE SEQUENCE [LARGE SCALE GENOMIC DNA]</scope>
    <source>
        <strain evidence="1 2">DSM 45272</strain>
    </source>
</reference>
<keyword evidence="2" id="KW-1185">Reference proteome</keyword>
<comment type="caution">
    <text evidence="1">The sequence shown here is derived from an EMBL/GenBank/DDBJ whole genome shotgun (WGS) entry which is preliminary data.</text>
</comment>
<dbReference type="RefSeq" id="WP_184904957.1">
    <property type="nucleotide sequence ID" value="NZ_JACHMX010000001.1"/>
</dbReference>
<dbReference type="AlphaFoldDB" id="A0A841BHW7"/>
<name>A0A841BHW7_9PSEU</name>
<accession>A0A841BHW7</accession>
<dbReference type="Proteomes" id="UP000580861">
    <property type="component" value="Unassembled WGS sequence"/>
</dbReference>
<evidence type="ECO:0000313" key="1">
    <source>
        <dbReference type="EMBL" id="MBB5858213.1"/>
    </source>
</evidence>
<organism evidence="1 2">
    <name type="scientific">Amycolatopsis umgeniensis</name>
    <dbReference type="NCBI Taxonomy" id="336628"/>
    <lineage>
        <taxon>Bacteria</taxon>
        <taxon>Bacillati</taxon>
        <taxon>Actinomycetota</taxon>
        <taxon>Actinomycetes</taxon>
        <taxon>Pseudonocardiales</taxon>
        <taxon>Pseudonocardiaceae</taxon>
        <taxon>Amycolatopsis</taxon>
    </lineage>
</organism>
<evidence type="ECO:0000313" key="2">
    <source>
        <dbReference type="Proteomes" id="UP000580861"/>
    </source>
</evidence>
<gene>
    <name evidence="1" type="ORF">HDA45_008300</name>
</gene>
<protein>
    <submittedName>
        <fullName evidence="1">Uncharacterized protein</fullName>
    </submittedName>
</protein>
<sequence length="80" mass="8574">MRSAPEADVVGDRLTSRLAAQAVRTADQVKQTVRRADRSGKMPIFMLDPEQAELDGITEAPAGRAGELVPALAYALAKRP</sequence>
<proteinExistence type="predicted"/>